<keyword evidence="3" id="KW-1185">Reference proteome</keyword>
<accession>A0A1I4I504</accession>
<keyword evidence="1" id="KW-0472">Membrane</keyword>
<evidence type="ECO:0000313" key="2">
    <source>
        <dbReference type="EMBL" id="SFL49389.1"/>
    </source>
</evidence>
<sequence length="47" mass="5153">MRFSDLGIRAKLYLGFGAVVFIMAALLGSSYLNFTSLSQANGWNIHT</sequence>
<evidence type="ECO:0000256" key="1">
    <source>
        <dbReference type="SAM" id="Phobius"/>
    </source>
</evidence>
<dbReference type="EMBL" id="FOTW01000004">
    <property type="protein sequence ID" value="SFL49389.1"/>
    <property type="molecule type" value="Genomic_DNA"/>
</dbReference>
<protein>
    <submittedName>
        <fullName evidence="2">Uncharacterized protein</fullName>
    </submittedName>
</protein>
<name>A0A1I4I504_9BURK</name>
<keyword evidence="1" id="KW-1133">Transmembrane helix</keyword>
<gene>
    <name evidence="2" type="ORF">SAMN02982985_00471</name>
</gene>
<keyword evidence="1" id="KW-0812">Transmembrane</keyword>
<dbReference type="AlphaFoldDB" id="A0A1I4I504"/>
<evidence type="ECO:0000313" key="3">
    <source>
        <dbReference type="Proteomes" id="UP000199470"/>
    </source>
</evidence>
<organism evidence="2 3">
    <name type="scientific">Rugamonas rubra</name>
    <dbReference type="NCBI Taxonomy" id="758825"/>
    <lineage>
        <taxon>Bacteria</taxon>
        <taxon>Pseudomonadati</taxon>
        <taxon>Pseudomonadota</taxon>
        <taxon>Betaproteobacteria</taxon>
        <taxon>Burkholderiales</taxon>
        <taxon>Oxalobacteraceae</taxon>
        <taxon>Telluria group</taxon>
        <taxon>Rugamonas</taxon>
    </lineage>
</organism>
<feature type="transmembrane region" description="Helical" evidence="1">
    <location>
        <begin position="12"/>
        <end position="34"/>
    </location>
</feature>
<proteinExistence type="predicted"/>
<reference evidence="2 3" key="1">
    <citation type="submission" date="2016-10" db="EMBL/GenBank/DDBJ databases">
        <authorList>
            <person name="de Groot N.N."/>
        </authorList>
    </citation>
    <scope>NUCLEOTIDE SEQUENCE [LARGE SCALE GENOMIC DNA]</scope>
    <source>
        <strain evidence="2 3">ATCC 43154</strain>
    </source>
</reference>
<dbReference type="Proteomes" id="UP000199470">
    <property type="component" value="Unassembled WGS sequence"/>
</dbReference>
<dbReference type="STRING" id="758825.SAMN02982985_00471"/>